<dbReference type="Proteomes" id="UP000564964">
    <property type="component" value="Unassembled WGS sequence"/>
</dbReference>
<accession>A0A7J4JE79</accession>
<evidence type="ECO:0000313" key="3">
    <source>
        <dbReference type="EMBL" id="MBS3062332.1"/>
    </source>
</evidence>
<organism evidence="2 4">
    <name type="scientific">Candidatus Iainarchaeum sp</name>
    <dbReference type="NCBI Taxonomy" id="3101447"/>
    <lineage>
        <taxon>Archaea</taxon>
        <taxon>Candidatus Iainarchaeota</taxon>
        <taxon>Candidatus Iainarchaeia</taxon>
        <taxon>Candidatus Iainarchaeales</taxon>
        <taxon>Candidatus Iainarchaeaceae</taxon>
        <taxon>Candidatus Iainarchaeum</taxon>
    </lineage>
</organism>
<dbReference type="GO" id="GO:0005524">
    <property type="term" value="F:ATP binding"/>
    <property type="evidence" value="ECO:0007669"/>
    <property type="project" value="UniProtKB-KW"/>
</dbReference>
<dbReference type="AlphaFoldDB" id="A0A7J4JE79"/>
<comment type="caution">
    <text evidence="2">The sequence shown here is derived from an EMBL/GenBank/DDBJ whole genome shotgun (WGS) entry which is preliminary data.</text>
</comment>
<name>A0A7J4JE79_9ARCH</name>
<gene>
    <name evidence="2" type="ORF">HA252_01565</name>
    <name evidence="3" type="ORF">J4203_00525</name>
</gene>
<dbReference type="EMBL" id="DUGH01000037">
    <property type="protein sequence ID" value="HIH16072.1"/>
    <property type="molecule type" value="Genomic_DNA"/>
</dbReference>
<dbReference type="InterPro" id="IPR027417">
    <property type="entry name" value="P-loop_NTPase"/>
</dbReference>
<evidence type="ECO:0000259" key="1">
    <source>
        <dbReference type="Pfam" id="PF13191"/>
    </source>
</evidence>
<dbReference type="Gene3D" id="3.40.50.300">
    <property type="entry name" value="P-loop containing nucleotide triphosphate hydrolases"/>
    <property type="match status" value="1"/>
</dbReference>
<dbReference type="EMBL" id="JAGVWE010000002">
    <property type="protein sequence ID" value="MBS3062332.1"/>
    <property type="molecule type" value="Genomic_DNA"/>
</dbReference>
<dbReference type="Proteomes" id="UP000678237">
    <property type="component" value="Unassembled WGS sequence"/>
</dbReference>
<sequence length="113" mass="12763">MRINPFNPQIPARPQFFVGREAELDQFERWLLQTTNGSPMNMSITGNRGMGKTSLLVKMEQIAKNHGCLVFRMSNYENNIQNCKGVGQGFLLSHVPPPFTQGQVRIAEVGREN</sequence>
<keyword evidence="2" id="KW-0547">Nucleotide-binding</keyword>
<evidence type="ECO:0000313" key="4">
    <source>
        <dbReference type="Proteomes" id="UP000564964"/>
    </source>
</evidence>
<reference evidence="3" key="2">
    <citation type="submission" date="2021-03" db="EMBL/GenBank/DDBJ databases">
        <authorList>
            <person name="Jaffe A."/>
        </authorList>
    </citation>
    <scope>NUCLEOTIDE SEQUENCE</scope>
    <source>
        <strain evidence="3">RIFCSPLOWO2_01_FULL_58_19</strain>
    </source>
</reference>
<dbReference type="SUPFAM" id="SSF52540">
    <property type="entry name" value="P-loop containing nucleoside triphosphate hydrolases"/>
    <property type="match status" value="1"/>
</dbReference>
<feature type="domain" description="Orc1-like AAA ATPase" evidence="1">
    <location>
        <begin position="17"/>
        <end position="68"/>
    </location>
</feature>
<dbReference type="Pfam" id="PF13191">
    <property type="entry name" value="AAA_16"/>
    <property type="match status" value="1"/>
</dbReference>
<evidence type="ECO:0000313" key="2">
    <source>
        <dbReference type="EMBL" id="HIH16072.1"/>
    </source>
</evidence>
<reference evidence="3" key="3">
    <citation type="submission" date="2021-05" db="EMBL/GenBank/DDBJ databases">
        <title>Protein family content uncovers lineage relationships and bacterial pathway maintenance mechanisms in DPANN archaea.</title>
        <authorList>
            <person name="Castelle C.J."/>
            <person name="Meheust R."/>
            <person name="Jaffe A.L."/>
            <person name="Seitz K."/>
            <person name="Gong X."/>
            <person name="Baker B.J."/>
            <person name="Banfield J.F."/>
        </authorList>
    </citation>
    <scope>NUCLEOTIDE SEQUENCE</scope>
    <source>
        <strain evidence="3">RIFCSPLOWO2_01_FULL_58_19</strain>
    </source>
</reference>
<proteinExistence type="predicted"/>
<dbReference type="InterPro" id="IPR041664">
    <property type="entry name" value="AAA_16"/>
</dbReference>
<reference evidence="4" key="1">
    <citation type="journal article" date="2020" name="bioRxiv">
        <title>A rank-normalized archaeal taxonomy based on genome phylogeny resolves widespread incomplete and uneven classifications.</title>
        <authorList>
            <person name="Rinke C."/>
            <person name="Chuvochina M."/>
            <person name="Mussig A.J."/>
            <person name="Chaumeil P.-A."/>
            <person name="Waite D.W."/>
            <person name="Whitman W.B."/>
            <person name="Parks D.H."/>
            <person name="Hugenholtz P."/>
        </authorList>
    </citation>
    <scope>NUCLEOTIDE SEQUENCE [LARGE SCALE GENOMIC DNA]</scope>
</reference>
<protein>
    <submittedName>
        <fullName evidence="2">ATP-binding protein</fullName>
    </submittedName>
</protein>
<keyword evidence="2" id="KW-0067">ATP-binding</keyword>